<dbReference type="AlphaFoldDB" id="A0AA91Q0D2"/>
<gene>
    <name evidence="16" type="ORF">A9F13_06g00088</name>
</gene>
<comment type="pathway">
    <text evidence="2">Lipid metabolism; sphingolipid metabolism.</text>
</comment>
<evidence type="ECO:0000256" key="12">
    <source>
        <dbReference type="ARBA" id="ARBA00031017"/>
    </source>
</evidence>
<dbReference type="EMBL" id="LYUB02000006">
    <property type="protein sequence ID" value="OVF08890.1"/>
    <property type="molecule type" value="Genomic_DNA"/>
</dbReference>
<evidence type="ECO:0000256" key="13">
    <source>
        <dbReference type="ARBA" id="ARBA00031543"/>
    </source>
</evidence>
<reference evidence="16 17" key="1">
    <citation type="submission" date="2017-04" db="EMBL/GenBank/DDBJ databases">
        <title>Draft genome of the yeast Clavispora lusitaniae type strain CBS 6936.</title>
        <authorList>
            <person name="Durrens P."/>
            <person name="Klopp C."/>
            <person name="Biteau N."/>
            <person name="Fitton-Ouhabi V."/>
            <person name="Dementhon K."/>
            <person name="Accoceberry I."/>
            <person name="Sherman D.J."/>
            <person name="Noel T."/>
        </authorList>
    </citation>
    <scope>NUCLEOTIDE SEQUENCE [LARGE SCALE GENOMIC DNA]</scope>
    <source>
        <strain evidence="16 17">CBS 6936</strain>
    </source>
</reference>
<comment type="caution">
    <text evidence="16">The sequence shown here is derived from an EMBL/GenBank/DDBJ whole genome shotgun (WGS) entry which is preliminary data.</text>
</comment>
<evidence type="ECO:0000256" key="10">
    <source>
        <dbReference type="ARBA" id="ARBA00022989"/>
    </source>
</evidence>
<dbReference type="Gene3D" id="3.90.550.10">
    <property type="entry name" value="Spore Coat Polysaccharide Biosynthesis Protein SpsA, Chain A"/>
    <property type="match status" value="1"/>
</dbReference>
<evidence type="ECO:0000256" key="7">
    <source>
        <dbReference type="ARBA" id="ARBA00022676"/>
    </source>
</evidence>
<keyword evidence="7" id="KW-0328">Glycosyltransferase</keyword>
<dbReference type="OMA" id="IVWIIDC"/>
<comment type="similarity">
    <text evidence="4">Belongs to the glycosyltransferase 2 family.</text>
</comment>
<dbReference type="GO" id="GO:0016020">
    <property type="term" value="C:membrane"/>
    <property type="evidence" value="ECO:0007669"/>
    <property type="project" value="UniProtKB-SubCell"/>
</dbReference>
<dbReference type="Proteomes" id="UP000195602">
    <property type="component" value="Unassembled WGS sequence"/>
</dbReference>
<keyword evidence="10 15" id="KW-1133">Transmembrane helix</keyword>
<evidence type="ECO:0000256" key="1">
    <source>
        <dbReference type="ARBA" id="ARBA00004141"/>
    </source>
</evidence>
<comment type="pathway">
    <text evidence="3">Sphingolipid metabolism.</text>
</comment>
<dbReference type="CDD" id="cd02520">
    <property type="entry name" value="Glucosylceramide_synthase"/>
    <property type="match status" value="1"/>
</dbReference>
<dbReference type="PANTHER" id="PTHR12726">
    <property type="entry name" value="CERAMIDE GLUCOSYLTRANSFERASE"/>
    <property type="match status" value="1"/>
</dbReference>
<organism evidence="16 17">
    <name type="scientific">Clavispora lusitaniae</name>
    <name type="common">Candida lusitaniae</name>
    <dbReference type="NCBI Taxonomy" id="36911"/>
    <lineage>
        <taxon>Eukaryota</taxon>
        <taxon>Fungi</taxon>
        <taxon>Dikarya</taxon>
        <taxon>Ascomycota</taxon>
        <taxon>Saccharomycotina</taxon>
        <taxon>Pichiomycetes</taxon>
        <taxon>Metschnikowiaceae</taxon>
        <taxon>Clavispora</taxon>
    </lineage>
</organism>
<proteinExistence type="inferred from homology"/>
<feature type="transmembrane region" description="Helical" evidence="15">
    <location>
        <begin position="6"/>
        <end position="34"/>
    </location>
</feature>
<dbReference type="GO" id="GO:0006679">
    <property type="term" value="P:glucosylceramide biosynthetic process"/>
    <property type="evidence" value="ECO:0007669"/>
    <property type="project" value="TreeGrafter"/>
</dbReference>
<accession>A0AA91Q0D2</accession>
<dbReference type="Pfam" id="PF13506">
    <property type="entry name" value="Glyco_transf_21"/>
    <property type="match status" value="1"/>
</dbReference>
<evidence type="ECO:0000256" key="2">
    <source>
        <dbReference type="ARBA" id="ARBA00004760"/>
    </source>
</evidence>
<dbReference type="EC" id="2.4.1.80" evidence="5"/>
<dbReference type="PANTHER" id="PTHR12726:SF0">
    <property type="entry name" value="CERAMIDE GLUCOSYLTRANSFERASE"/>
    <property type="match status" value="1"/>
</dbReference>
<evidence type="ECO:0000256" key="14">
    <source>
        <dbReference type="ARBA" id="ARBA00032575"/>
    </source>
</evidence>
<evidence type="ECO:0000256" key="3">
    <source>
        <dbReference type="ARBA" id="ARBA00004991"/>
    </source>
</evidence>
<evidence type="ECO:0000256" key="15">
    <source>
        <dbReference type="SAM" id="Phobius"/>
    </source>
</evidence>
<keyword evidence="9 15" id="KW-0812">Transmembrane</keyword>
<evidence type="ECO:0000256" key="9">
    <source>
        <dbReference type="ARBA" id="ARBA00022692"/>
    </source>
</evidence>
<sequence length="463" mass="52528">MSAQVALAYIALVWYAVIVSVAFLGFLCILVSFYKPPLPTGDLSKLEPVTIIRPIKGIDPELVSCLESSFLQDYPRDKLQILFCVYDADDPAIPTLKMLVAKYPNTDAQILISEPHTDHFGPNPKVNNLAKGFLAAKYDILWVMDSNVWASPYILTNSVMAMLENTNCGTPVEKNDRKVKLVHHVPSALSLDSANSGFGSLLDEMFLFTSHSKFYVSLNNLSIAPCVNGKSNLYRKSDLDFAVSRIPYAKSQFFSEASVKQDALRISNKGPGHSIEFFAKYIGEDNMIAIALWENCNGRTALTGDIVIQPLLSHNKSNSIKEYFNRRVRWLRVRKYMVKAATLVEPTTESIICGIIGTFALSTLLWNQTFNVWFFILHMACWFACDYYQFYVLVNNITNSRHSPVWLRNVAPMSRSLWQWSQIWLMREAFALPIWIDAMLGQEINWRGKPFKIKTDLSAEELQ</sequence>
<evidence type="ECO:0000256" key="11">
    <source>
        <dbReference type="ARBA" id="ARBA00023136"/>
    </source>
</evidence>
<keyword evidence="11 15" id="KW-0472">Membrane</keyword>
<protein>
    <recommendedName>
        <fullName evidence="6">Ceramide glucosyltransferase</fullName>
        <ecNumber evidence="5">2.4.1.80</ecNumber>
    </recommendedName>
    <alternativeName>
        <fullName evidence="13">Glucosylceramide synthase</fullName>
    </alternativeName>
    <alternativeName>
        <fullName evidence="14">UDP-glucose ceramide glucosyltransferase</fullName>
    </alternativeName>
    <alternativeName>
        <fullName evidence="12">UDP-glucose:N-acylsphingosine D-glucosyltransferase</fullName>
    </alternativeName>
</protein>
<dbReference type="KEGG" id="clus:A9F13_06g00088"/>
<keyword evidence="8" id="KW-0808">Transferase</keyword>
<dbReference type="GO" id="GO:0008120">
    <property type="term" value="F:ceramide glucosyltransferase activity"/>
    <property type="evidence" value="ECO:0007669"/>
    <property type="project" value="UniProtKB-EC"/>
</dbReference>
<dbReference type="SUPFAM" id="SSF53448">
    <property type="entry name" value="Nucleotide-diphospho-sugar transferases"/>
    <property type="match status" value="1"/>
</dbReference>
<comment type="subcellular location">
    <subcellularLocation>
        <location evidence="1">Membrane</location>
        <topology evidence="1">Multi-pass membrane protein</topology>
    </subcellularLocation>
</comment>
<name>A0AA91Q0D2_CLALS</name>
<dbReference type="InterPro" id="IPR029044">
    <property type="entry name" value="Nucleotide-diphossugar_trans"/>
</dbReference>
<evidence type="ECO:0000313" key="17">
    <source>
        <dbReference type="Proteomes" id="UP000195602"/>
    </source>
</evidence>
<evidence type="ECO:0000256" key="4">
    <source>
        <dbReference type="ARBA" id="ARBA00006739"/>
    </source>
</evidence>
<evidence type="ECO:0000256" key="5">
    <source>
        <dbReference type="ARBA" id="ARBA00012699"/>
    </source>
</evidence>
<evidence type="ECO:0000256" key="8">
    <source>
        <dbReference type="ARBA" id="ARBA00022679"/>
    </source>
</evidence>
<dbReference type="InterPro" id="IPR025993">
    <property type="entry name" value="Ceramide_glucosylTrfase"/>
</dbReference>
<evidence type="ECO:0000256" key="6">
    <source>
        <dbReference type="ARBA" id="ARBA00019988"/>
    </source>
</evidence>
<evidence type="ECO:0000313" key="16">
    <source>
        <dbReference type="EMBL" id="OVF08890.1"/>
    </source>
</evidence>